<accession>A7I7C4</accession>
<dbReference type="Gene3D" id="3.40.50.300">
    <property type="entry name" value="P-loop containing nucleotide triphosphate hydrolases"/>
    <property type="match status" value="2"/>
</dbReference>
<evidence type="ECO:0000256" key="11">
    <source>
        <dbReference type="ARBA" id="ARBA00023204"/>
    </source>
</evidence>
<dbReference type="SUPFAM" id="SSF52540">
    <property type="entry name" value="P-loop containing nucleoside triphosphate hydrolases"/>
    <property type="match status" value="1"/>
</dbReference>
<dbReference type="GO" id="GO:0043139">
    <property type="term" value="F:5'-3' DNA helicase activity"/>
    <property type="evidence" value="ECO:0007669"/>
    <property type="project" value="UniProtKB-EC"/>
</dbReference>
<evidence type="ECO:0000256" key="3">
    <source>
        <dbReference type="ARBA" id="ARBA00022741"/>
    </source>
</evidence>
<keyword evidence="15" id="KW-1185">Reference proteome</keyword>
<keyword evidence="9" id="KW-0411">Iron-sulfur</keyword>
<name>A7I7C4_METB6</name>
<keyword evidence="8" id="KW-0408">Iron</keyword>
<dbReference type="InterPro" id="IPR045028">
    <property type="entry name" value="DinG/Rad3-like"/>
</dbReference>
<evidence type="ECO:0000256" key="8">
    <source>
        <dbReference type="ARBA" id="ARBA00023004"/>
    </source>
</evidence>
<evidence type="ECO:0000256" key="5">
    <source>
        <dbReference type="ARBA" id="ARBA00022801"/>
    </source>
</evidence>
<dbReference type="GO" id="GO:0051539">
    <property type="term" value="F:4 iron, 4 sulfur cluster binding"/>
    <property type="evidence" value="ECO:0007669"/>
    <property type="project" value="UniProtKB-KW"/>
</dbReference>
<evidence type="ECO:0000256" key="12">
    <source>
        <dbReference type="ARBA" id="ARBA00023235"/>
    </source>
</evidence>
<keyword evidence="11" id="KW-0234">DNA repair</keyword>
<evidence type="ECO:0000313" key="14">
    <source>
        <dbReference type="EMBL" id="ABS55635.1"/>
    </source>
</evidence>
<feature type="domain" description="Helicase ATP-binding" evidence="13">
    <location>
        <begin position="46"/>
        <end position="351"/>
    </location>
</feature>
<dbReference type="InterPro" id="IPR006554">
    <property type="entry name" value="Helicase-like_DEXD_c2"/>
</dbReference>
<dbReference type="InterPro" id="IPR006555">
    <property type="entry name" value="ATP-dep_Helicase_C"/>
</dbReference>
<dbReference type="Pfam" id="PF06733">
    <property type="entry name" value="DEAD_2"/>
    <property type="match status" value="1"/>
</dbReference>
<evidence type="ECO:0000256" key="6">
    <source>
        <dbReference type="ARBA" id="ARBA00022806"/>
    </source>
</evidence>
<dbReference type="HOGENOM" id="CLU_006515_9_0_2"/>
<dbReference type="SMART" id="SM00488">
    <property type="entry name" value="DEXDc2"/>
    <property type="match status" value="1"/>
</dbReference>
<keyword evidence="10" id="KW-0238">DNA-binding</keyword>
<dbReference type="SMART" id="SM00491">
    <property type="entry name" value="HELICc2"/>
    <property type="match status" value="1"/>
</dbReference>
<dbReference type="InterPro" id="IPR014013">
    <property type="entry name" value="Helic_SF1/SF2_ATP-bd_DinG/Rad3"/>
</dbReference>
<dbReference type="KEGG" id="mbn:Mboo_1117"/>
<dbReference type="STRING" id="456442.Mboo_1117"/>
<dbReference type="GO" id="GO:0006281">
    <property type="term" value="P:DNA repair"/>
    <property type="evidence" value="ECO:0007669"/>
    <property type="project" value="UniProtKB-KW"/>
</dbReference>
<dbReference type="GO" id="GO:0005524">
    <property type="term" value="F:ATP binding"/>
    <property type="evidence" value="ECO:0007669"/>
    <property type="project" value="UniProtKB-KW"/>
</dbReference>
<protein>
    <submittedName>
        <fullName evidence="14">DEAD_2 domain protein</fullName>
    </submittedName>
</protein>
<keyword evidence="5" id="KW-0378">Hydrolase</keyword>
<organism evidence="14 15">
    <name type="scientific">Methanoregula boonei (strain DSM 21154 / JCM 14090 / 6A8)</name>
    <dbReference type="NCBI Taxonomy" id="456442"/>
    <lineage>
        <taxon>Archaea</taxon>
        <taxon>Methanobacteriati</taxon>
        <taxon>Methanobacteriota</taxon>
        <taxon>Stenosarchaea group</taxon>
        <taxon>Methanomicrobia</taxon>
        <taxon>Methanomicrobiales</taxon>
        <taxon>Methanoregulaceae</taxon>
        <taxon>Methanoregula</taxon>
    </lineage>
</organism>
<sequence>MYGFGVQRSLPAKKSGRSAIQKAGYMFTPHPTPIKHPAANGTPAMDSFDPFFPYSEYRPHQREMLTFAAQIARDGGIGMIDAPTGSGKSSVISALLAERRGRKIVIAVRTVSQLTTFVRELALVKKKRPDLKTVYLVGKKSICPLGGEGDIYRRCEGVKTFSTALMRERAERGALVPIKDPFIVQQIRKMDREHPLLCPYFIASRQFVPGESGGVKMIPSAQVRSKADRMLDDPVRPQELGGFSGDICPYELVLSAAKNADVVILNYHHLFDRVIREQLYANLNVEDQDVMLLIDEAHNCGDVIQSVESIALAQKDIEQATRELSGMRRLHKGAEAVQHVLPRLSEFMAGLANSSEPEDWFDPGIFDRAIVKGSLWKDMGDIVDELMGLAETIREKNQKSGEFRETAIERLTLFMYRLSQSANNPAYLTIYKRTDEGILLEVRNIDPSAPLTEICSTHACCILISGTLSPVDSFRRLYFNNASVATLALPNSFPKENRIICCANDITTAYSLRQSRENTEKIVQYITVFAALKKNRAIYFPSYQILESYASLASSHISRRKIYIEPRDAAGAGAALNEFLSLPAQGDSGIMFAVCGGKWSEGLDYRGEMLSGAMVVGLPLAPFTRVRKMVIEYFRHKYGDEGEFLCYTLPAINRALQALGRVLRTPEDRGVLVFAERRFLEKRVYSALPLWIRDEMIECDFTKFREVLGKWK</sequence>
<dbReference type="PANTHER" id="PTHR11472">
    <property type="entry name" value="DNA REPAIR DEAD HELICASE RAD3/XP-D SUBFAMILY MEMBER"/>
    <property type="match status" value="1"/>
</dbReference>
<proteinExistence type="predicted"/>
<evidence type="ECO:0000313" key="15">
    <source>
        <dbReference type="Proteomes" id="UP000002408"/>
    </source>
</evidence>
<evidence type="ECO:0000259" key="13">
    <source>
        <dbReference type="PROSITE" id="PS51193"/>
    </source>
</evidence>
<dbReference type="InterPro" id="IPR010614">
    <property type="entry name" value="RAD3-like_helicase_DEAD"/>
</dbReference>
<dbReference type="Proteomes" id="UP000002408">
    <property type="component" value="Chromosome"/>
</dbReference>
<keyword evidence="3" id="KW-0547">Nucleotide-binding</keyword>
<dbReference type="AlphaFoldDB" id="A7I7C4"/>
<keyword evidence="12" id="KW-0413">Isomerase</keyword>
<dbReference type="GO" id="GO:0016818">
    <property type="term" value="F:hydrolase activity, acting on acid anhydrides, in phosphorus-containing anhydrides"/>
    <property type="evidence" value="ECO:0007669"/>
    <property type="project" value="InterPro"/>
</dbReference>
<dbReference type="PANTHER" id="PTHR11472:SF34">
    <property type="entry name" value="REGULATOR OF TELOMERE ELONGATION HELICASE 1"/>
    <property type="match status" value="1"/>
</dbReference>
<keyword evidence="4" id="KW-0227">DNA damage</keyword>
<reference evidence="15" key="1">
    <citation type="journal article" date="2015" name="Microbiology">
        <title>Genome of Methanoregula boonei 6A8 reveals adaptations to oligotrophic peatland environments.</title>
        <authorList>
            <person name="Braeuer S."/>
            <person name="Cadillo-Quiroz H."/>
            <person name="Kyrpides N."/>
            <person name="Woyke T."/>
            <person name="Goodwin L."/>
            <person name="Detter C."/>
            <person name="Podell S."/>
            <person name="Yavitt J.B."/>
            <person name="Zinder S.H."/>
        </authorList>
    </citation>
    <scope>NUCLEOTIDE SEQUENCE [LARGE SCALE GENOMIC DNA]</scope>
    <source>
        <strain evidence="15">DSM 21154 / JCM 14090 / 6A8</strain>
    </source>
</reference>
<evidence type="ECO:0000256" key="2">
    <source>
        <dbReference type="ARBA" id="ARBA00022723"/>
    </source>
</evidence>
<dbReference type="EMBL" id="CP000780">
    <property type="protein sequence ID" value="ABS55635.1"/>
    <property type="molecule type" value="Genomic_DNA"/>
</dbReference>
<evidence type="ECO:0000256" key="1">
    <source>
        <dbReference type="ARBA" id="ARBA00022485"/>
    </source>
</evidence>
<dbReference type="InterPro" id="IPR027417">
    <property type="entry name" value="P-loop_NTPase"/>
</dbReference>
<keyword evidence="7" id="KW-0067">ATP-binding</keyword>
<dbReference type="GO" id="GO:0003677">
    <property type="term" value="F:DNA binding"/>
    <property type="evidence" value="ECO:0007669"/>
    <property type="project" value="UniProtKB-KW"/>
</dbReference>
<evidence type="ECO:0000256" key="10">
    <source>
        <dbReference type="ARBA" id="ARBA00023125"/>
    </source>
</evidence>
<keyword evidence="2" id="KW-0479">Metal-binding</keyword>
<dbReference type="GO" id="GO:0046872">
    <property type="term" value="F:metal ion binding"/>
    <property type="evidence" value="ECO:0007669"/>
    <property type="project" value="UniProtKB-KW"/>
</dbReference>
<keyword evidence="6" id="KW-0347">Helicase</keyword>
<evidence type="ECO:0000256" key="7">
    <source>
        <dbReference type="ARBA" id="ARBA00022840"/>
    </source>
</evidence>
<dbReference type="PROSITE" id="PS51193">
    <property type="entry name" value="HELICASE_ATP_BIND_2"/>
    <property type="match status" value="1"/>
</dbReference>
<evidence type="ECO:0000256" key="9">
    <source>
        <dbReference type="ARBA" id="ARBA00023014"/>
    </source>
</evidence>
<dbReference type="eggNOG" id="arCOG00770">
    <property type="taxonomic scope" value="Archaea"/>
</dbReference>
<keyword evidence="1" id="KW-0004">4Fe-4S</keyword>
<gene>
    <name evidence="14" type="ordered locus">Mboo_1117</name>
</gene>
<evidence type="ECO:0000256" key="4">
    <source>
        <dbReference type="ARBA" id="ARBA00022763"/>
    </source>
</evidence>
<dbReference type="Pfam" id="PF13307">
    <property type="entry name" value="Helicase_C_2"/>
    <property type="match status" value="1"/>
</dbReference>